<name>A0ABD3REV2_9STRA</name>
<evidence type="ECO:0000256" key="5">
    <source>
        <dbReference type="SAM" id="Coils"/>
    </source>
</evidence>
<feature type="compositionally biased region" description="Basic residues" evidence="6">
    <location>
        <begin position="15"/>
        <end position="24"/>
    </location>
</feature>
<keyword evidence="10" id="KW-1185">Reference proteome</keyword>
<evidence type="ECO:0000256" key="6">
    <source>
        <dbReference type="SAM" id="MobiDB-lite"/>
    </source>
</evidence>
<keyword evidence="4 7" id="KW-0472">Membrane</keyword>
<feature type="non-terminal residue" evidence="9">
    <location>
        <position position="1"/>
    </location>
</feature>
<dbReference type="InterPro" id="IPR037185">
    <property type="entry name" value="EmrE-like"/>
</dbReference>
<feature type="coiled-coil region" evidence="5">
    <location>
        <begin position="1386"/>
        <end position="1420"/>
    </location>
</feature>
<feature type="compositionally biased region" description="Low complexity" evidence="6">
    <location>
        <begin position="25"/>
        <end position="45"/>
    </location>
</feature>
<accession>A0ABD3REV2</accession>
<reference evidence="9 10" key="1">
    <citation type="submission" date="2024-10" db="EMBL/GenBank/DDBJ databases">
        <title>Updated reference genomes for cyclostephanoid diatoms.</title>
        <authorList>
            <person name="Roberts W.R."/>
            <person name="Alverson A.J."/>
        </authorList>
    </citation>
    <scope>NUCLEOTIDE SEQUENCE [LARGE SCALE GENOMIC DNA]</scope>
    <source>
        <strain evidence="9 10">AJA228-03</strain>
    </source>
</reference>
<evidence type="ECO:0000259" key="8">
    <source>
        <dbReference type="Pfam" id="PF03151"/>
    </source>
</evidence>
<feature type="domain" description="Sugar phosphate transporter" evidence="8">
    <location>
        <begin position="274"/>
        <end position="429"/>
    </location>
</feature>
<organism evidence="9 10">
    <name type="scientific">Cyclostephanos tholiformis</name>
    <dbReference type="NCBI Taxonomy" id="382380"/>
    <lineage>
        <taxon>Eukaryota</taxon>
        <taxon>Sar</taxon>
        <taxon>Stramenopiles</taxon>
        <taxon>Ochrophyta</taxon>
        <taxon>Bacillariophyta</taxon>
        <taxon>Coscinodiscophyceae</taxon>
        <taxon>Thalassiosirophycidae</taxon>
        <taxon>Stephanodiscales</taxon>
        <taxon>Stephanodiscaceae</taxon>
        <taxon>Cyclostephanos</taxon>
    </lineage>
</organism>
<feature type="transmembrane region" description="Helical" evidence="7">
    <location>
        <begin position="355"/>
        <end position="374"/>
    </location>
</feature>
<keyword evidence="3 7" id="KW-1133">Transmembrane helix</keyword>
<feature type="transmembrane region" description="Helical" evidence="7">
    <location>
        <begin position="266"/>
        <end position="285"/>
    </location>
</feature>
<dbReference type="Proteomes" id="UP001530377">
    <property type="component" value="Unassembled WGS sequence"/>
</dbReference>
<dbReference type="GO" id="GO:0016020">
    <property type="term" value="C:membrane"/>
    <property type="evidence" value="ECO:0007669"/>
    <property type="project" value="UniProtKB-SubCell"/>
</dbReference>
<dbReference type="SUPFAM" id="SSF103481">
    <property type="entry name" value="Multidrug resistance efflux transporter EmrE"/>
    <property type="match status" value="1"/>
</dbReference>
<feature type="coiled-coil region" evidence="5">
    <location>
        <begin position="574"/>
        <end position="650"/>
    </location>
</feature>
<evidence type="ECO:0000256" key="1">
    <source>
        <dbReference type="ARBA" id="ARBA00004141"/>
    </source>
</evidence>
<feature type="compositionally biased region" description="Low complexity" evidence="6">
    <location>
        <begin position="118"/>
        <end position="135"/>
    </location>
</feature>
<sequence length="1642" mass="184298">RSADDEEDDIDRLRSTTRVRHRRGNNIGKNSSSNNNNKNNSDNNNVTPTNGIYYVDPSYRHNFGAIAATVDDQSGIIEKRQSPTTSDDVGHIAPPIPAAVLLWYLLGVLSIASSKVLLSPSSSSSSSSSSSYSGRSRGHRSACTPLVLTAQQLAIGATLLRVAIESKRWGGGGRRRGRWTYAAAEPFTSASVAAMWGIERPCRGEVLSLMGIVGGVVLSTLGHRGGEGGGADGGDGVGSAAIDVDVDVGIATRMRRYPPSSSPTTLPILCLIVMGANLCFSFRGLHQKIFRSTPRGSAVHVDDLTLQFRMQQMGALMLGVPALLSFWSGGDSGGDVAPWTAVASLGVQSSSYSSAIQYALLSLANGVAFASYNLASTYVLTRLSVVHHAALNCVRRVFAIVVTSLIFGSRITPMQVVGMMIAIVGFFSYVHFKARKETKYRKRTELRRKYGGEGEISMEGSYESMEEEIKELYEALEERERNIDELEGVVINLEGENDKQQDELNARTKEIQELQLVVKQLRLDNNDLLEEKTLLVEKVDTQKSQLDAQKNILSATAKATEEAKKVQKEGNQNLYRLEVENQRLRDTILQIEENDDILVNEIETLVRQKTDYQQHNEELTSKFDILHADLDEKARTISILQHEKEKAESDLSTRGEEYRNDLVEWQRKDAASKSEITRLLSELEHERAKHKGSALIKENESFRKELTQIRQEYQRLNLLYDRCCLDKNQAERDLDEAIQALGQSKRDAKDKLFSTLLKEKADATQANANIDKVNAKLESATQRCLDAEEKIEHLRNQLRCSDERNALYEKNNGLTEVVRFVKQLEADVRRRDYDLKRLNHTLGVEMDKRRVLTKACDWLKEKANVRPDFTFDDEEIKLALEHEDSRLQSENAELSRQIESLEGERTKLLMQLRERAIDLGEKGGRFLGMNPEQVVTVMEFASNLRRGLVELPLNDRSKELLAEISVLKSEKEVQRVTIAGLEREISTREPPSEGESNILKQVLDSMVSENQKLKSEIATLTVGGSIGHVSSVLTPLMREKVKDILGEDLVLMPPSAEVQFICVINAYDKISQELSSTKQLLKEHSSDIAVNKVDRTCELPVNNKQCDSDNILSSKTSENLEMRLTKEPNDAISSLKKSSEDLNSENEPCQTDEEEVAGLREASLHNGHEVVGLREEPKVTIDDVVNLTIKCKSLEDELTAEKKERRKDEYMEIKCMRDALDQTQQKLSGYIGDVKSLKLAILSVEESRIDSAKARKQISCLNDIIREKGRLYDALAARITQEGAGKKMNPSHRGHKSNLSTLVSRVGEMDTAMNRMNVYQQKFNEAQDALEKIRGEVNCLKDKERELVKEGAQKDAKIKDLLALEVRTKSFLTVARQGRARSEEIVKASNEEIASLKKSLKDMGARMNSLKLDKIEAQKEKLKMSRKARESAIKLKGLAESENLKTIEELTKSVNELNNTVSGLAAQNSSLRIALAECKQKGADADTRGRMSSEQRQLLESQIKSLERSLAEEKRKKSDDNSLEIYQKRILELENALQQSARRNSAGDESQKEHLAEQVLCLTSENKSLKQRIDDMIRIKDARLKTDNVDAQVAKVKAENEALKRENERLSHIDHLDLFEEIEDLKYKYNEAVRQINNMMIP</sequence>
<feature type="transmembrane region" description="Helical" evidence="7">
    <location>
        <begin position="313"/>
        <end position="330"/>
    </location>
</feature>
<evidence type="ECO:0000313" key="10">
    <source>
        <dbReference type="Proteomes" id="UP001530377"/>
    </source>
</evidence>
<feature type="region of interest" description="Disordered" evidence="6">
    <location>
        <begin position="118"/>
        <end position="137"/>
    </location>
</feature>
<feature type="coiled-coil region" evidence="5">
    <location>
        <begin position="877"/>
        <end position="911"/>
    </location>
</feature>
<feature type="coiled-coil region" evidence="5">
    <location>
        <begin position="1496"/>
        <end position="1613"/>
    </location>
</feature>
<comment type="subcellular location">
    <subcellularLocation>
        <location evidence="1">Membrane</location>
        <topology evidence="1">Multi-pass membrane protein</topology>
    </subcellularLocation>
</comment>
<protein>
    <recommendedName>
        <fullName evidence="8">Sugar phosphate transporter domain-containing protein</fullName>
    </recommendedName>
</protein>
<evidence type="ECO:0000256" key="7">
    <source>
        <dbReference type="SAM" id="Phobius"/>
    </source>
</evidence>
<evidence type="ECO:0000256" key="3">
    <source>
        <dbReference type="ARBA" id="ARBA00022989"/>
    </source>
</evidence>
<keyword evidence="5" id="KW-0175">Coiled coil</keyword>
<proteinExistence type="predicted"/>
<dbReference type="Pfam" id="PF03151">
    <property type="entry name" value="TPT"/>
    <property type="match status" value="1"/>
</dbReference>
<gene>
    <name evidence="9" type="ORF">ACHAXA_009694</name>
</gene>
<evidence type="ECO:0000313" key="9">
    <source>
        <dbReference type="EMBL" id="KAL3811565.1"/>
    </source>
</evidence>
<dbReference type="EMBL" id="JALLPB020000253">
    <property type="protein sequence ID" value="KAL3811565.1"/>
    <property type="molecule type" value="Genomic_DNA"/>
</dbReference>
<keyword evidence="2 7" id="KW-0812">Transmembrane</keyword>
<feature type="coiled-coil region" evidence="5">
    <location>
        <begin position="699"/>
        <end position="811"/>
    </location>
</feature>
<feature type="coiled-coil region" evidence="5">
    <location>
        <begin position="1309"/>
        <end position="1350"/>
    </location>
</feature>
<dbReference type="PANTHER" id="PTHR11132">
    <property type="entry name" value="SOLUTE CARRIER FAMILY 35"/>
    <property type="match status" value="1"/>
</dbReference>
<dbReference type="InterPro" id="IPR004853">
    <property type="entry name" value="Sugar_P_trans_dom"/>
</dbReference>
<feature type="compositionally biased region" description="Acidic residues" evidence="6">
    <location>
        <begin position="1"/>
        <end position="10"/>
    </location>
</feature>
<comment type="caution">
    <text evidence="9">The sequence shown here is derived from an EMBL/GenBank/DDBJ whole genome shotgun (WGS) entry which is preliminary data.</text>
</comment>
<feature type="coiled-coil region" evidence="5">
    <location>
        <begin position="462"/>
        <end position="538"/>
    </location>
</feature>
<dbReference type="InterPro" id="IPR050186">
    <property type="entry name" value="TPT_transporter"/>
</dbReference>
<feature type="region of interest" description="Disordered" evidence="6">
    <location>
        <begin position="1"/>
        <end position="49"/>
    </location>
</feature>
<evidence type="ECO:0000256" key="2">
    <source>
        <dbReference type="ARBA" id="ARBA00022692"/>
    </source>
</evidence>
<evidence type="ECO:0000256" key="4">
    <source>
        <dbReference type="ARBA" id="ARBA00023136"/>
    </source>
</evidence>